<feature type="domain" description="Nucleotidyl transferase" evidence="10">
    <location>
        <begin position="6"/>
        <end position="242"/>
    </location>
</feature>
<evidence type="ECO:0000259" key="10">
    <source>
        <dbReference type="Pfam" id="PF00483"/>
    </source>
</evidence>
<dbReference type="InterPro" id="IPR005907">
    <property type="entry name" value="G1P_thy_trans_s"/>
</dbReference>
<dbReference type="Pfam" id="PF00483">
    <property type="entry name" value="NTP_transferase"/>
    <property type="match status" value="1"/>
</dbReference>
<evidence type="ECO:0000256" key="5">
    <source>
        <dbReference type="ARBA" id="ARBA00022695"/>
    </source>
</evidence>
<evidence type="ECO:0000256" key="3">
    <source>
        <dbReference type="ARBA" id="ARBA00012461"/>
    </source>
</evidence>
<sequence>MENRRGIILAGGTGSRLHPSTISVSKQLMPVFDKPMIYYPLCTLMSAGMREILVITTPRDQDAFRNLLGDGSLLGISITYAVQAKPKGIAQALVIGEDEGFLDGHQSALVLGDNLFFGDEFDDQLLETNKPHVGATVFGYHVKNPKDYGVLGFDDDGRVTSIEEKPDNPQSNFAVTGLYFYDEHAPTYARTVRPSGRQELEITALNQAYLDRGELRVETLGTGTTWLDTGTHRSLLQASNFVGIIEERQGRRICCPEEVAWRKGWIDDAGFARAAEPVAKSNYGRYLLSLLD</sequence>
<keyword evidence="4 9" id="KW-0808">Transferase</keyword>
<dbReference type="Proteomes" id="UP001161391">
    <property type="component" value="Unassembled WGS sequence"/>
</dbReference>
<evidence type="ECO:0000256" key="7">
    <source>
        <dbReference type="ARBA" id="ARBA00022842"/>
    </source>
</evidence>
<comment type="similarity">
    <text evidence="2 9">Belongs to the glucose-1-phosphate thymidylyltransferase family.</text>
</comment>
<evidence type="ECO:0000256" key="1">
    <source>
        <dbReference type="ARBA" id="ARBA00001946"/>
    </source>
</evidence>
<evidence type="ECO:0000313" key="12">
    <source>
        <dbReference type="Proteomes" id="UP001161391"/>
    </source>
</evidence>
<dbReference type="PANTHER" id="PTHR43532:SF1">
    <property type="entry name" value="GLUCOSE-1-PHOSPHATE THYMIDYLYLTRANSFERASE 1"/>
    <property type="match status" value="1"/>
</dbReference>
<comment type="catalytic activity">
    <reaction evidence="8 9">
        <text>dTTP + alpha-D-glucose 1-phosphate + H(+) = dTDP-alpha-D-glucose + diphosphate</text>
        <dbReference type="Rhea" id="RHEA:15225"/>
        <dbReference type="ChEBI" id="CHEBI:15378"/>
        <dbReference type="ChEBI" id="CHEBI:33019"/>
        <dbReference type="ChEBI" id="CHEBI:37568"/>
        <dbReference type="ChEBI" id="CHEBI:57477"/>
        <dbReference type="ChEBI" id="CHEBI:58601"/>
        <dbReference type="EC" id="2.7.7.24"/>
    </reaction>
</comment>
<comment type="caution">
    <text evidence="11">The sequence shown here is derived from an EMBL/GenBank/DDBJ whole genome shotgun (WGS) entry which is preliminary data.</text>
</comment>
<accession>A0ABQ5VAX9</accession>
<evidence type="ECO:0000256" key="2">
    <source>
        <dbReference type="ARBA" id="ARBA00010480"/>
    </source>
</evidence>
<organism evidence="11 12">
    <name type="scientific">Algimonas ampicilliniresistens</name>
    <dbReference type="NCBI Taxonomy" id="1298735"/>
    <lineage>
        <taxon>Bacteria</taxon>
        <taxon>Pseudomonadati</taxon>
        <taxon>Pseudomonadota</taxon>
        <taxon>Alphaproteobacteria</taxon>
        <taxon>Maricaulales</taxon>
        <taxon>Robiginitomaculaceae</taxon>
        <taxon>Algimonas</taxon>
    </lineage>
</organism>
<protein>
    <recommendedName>
        <fullName evidence="3 9">Glucose-1-phosphate thymidylyltransferase</fullName>
        <ecNumber evidence="3 9">2.7.7.24</ecNumber>
    </recommendedName>
</protein>
<comment type="function">
    <text evidence="9">Catalyzes the formation of dTDP-glucose, from dTTP and glucose 1-phosphate, as well as its pyrophosphorolysis.</text>
</comment>
<reference evidence="11" key="1">
    <citation type="journal article" date="2014" name="Int. J. Syst. Evol. Microbiol.">
        <title>Complete genome of a new Firmicutes species belonging to the dominant human colonic microbiota ('Ruminococcus bicirculans') reveals two chromosomes and a selective capacity to utilize plant glucans.</title>
        <authorList>
            <consortium name="NISC Comparative Sequencing Program"/>
            <person name="Wegmann U."/>
            <person name="Louis P."/>
            <person name="Goesmann A."/>
            <person name="Henrissat B."/>
            <person name="Duncan S.H."/>
            <person name="Flint H.J."/>
        </authorList>
    </citation>
    <scope>NUCLEOTIDE SEQUENCE</scope>
    <source>
        <strain evidence="11">NBRC 108219</strain>
    </source>
</reference>
<evidence type="ECO:0000256" key="4">
    <source>
        <dbReference type="ARBA" id="ARBA00022679"/>
    </source>
</evidence>
<dbReference type="NCBIfam" id="TIGR01207">
    <property type="entry name" value="rmlA"/>
    <property type="match status" value="1"/>
</dbReference>
<dbReference type="Gene3D" id="3.90.550.10">
    <property type="entry name" value="Spore Coat Polysaccharide Biosynthesis Protein SpsA, Chain A"/>
    <property type="match status" value="1"/>
</dbReference>
<dbReference type="InterPro" id="IPR005835">
    <property type="entry name" value="NTP_transferase_dom"/>
</dbReference>
<dbReference type="CDD" id="cd02538">
    <property type="entry name" value="G1P_TT_short"/>
    <property type="match status" value="1"/>
</dbReference>
<evidence type="ECO:0000313" key="11">
    <source>
        <dbReference type="EMBL" id="GLQ24676.1"/>
    </source>
</evidence>
<gene>
    <name evidence="11" type="primary">rffH</name>
    <name evidence="11" type="ORF">GCM10007853_25500</name>
</gene>
<evidence type="ECO:0000256" key="9">
    <source>
        <dbReference type="RuleBase" id="RU003706"/>
    </source>
</evidence>
<evidence type="ECO:0000256" key="6">
    <source>
        <dbReference type="ARBA" id="ARBA00022723"/>
    </source>
</evidence>
<dbReference type="RefSeq" id="WP_284391359.1">
    <property type="nucleotide sequence ID" value="NZ_BSNK01000002.1"/>
</dbReference>
<dbReference type="EMBL" id="BSNK01000002">
    <property type="protein sequence ID" value="GLQ24676.1"/>
    <property type="molecule type" value="Genomic_DNA"/>
</dbReference>
<name>A0ABQ5VAX9_9PROT</name>
<comment type="cofactor">
    <cofactor evidence="1">
        <name>Mg(2+)</name>
        <dbReference type="ChEBI" id="CHEBI:18420"/>
    </cofactor>
</comment>
<keyword evidence="12" id="KW-1185">Reference proteome</keyword>
<reference evidence="11" key="2">
    <citation type="submission" date="2023-01" db="EMBL/GenBank/DDBJ databases">
        <title>Draft genome sequence of Algimonas ampicilliniresistens strain NBRC 108219.</title>
        <authorList>
            <person name="Sun Q."/>
            <person name="Mori K."/>
        </authorList>
    </citation>
    <scope>NUCLEOTIDE SEQUENCE</scope>
    <source>
        <strain evidence="11">NBRC 108219</strain>
    </source>
</reference>
<dbReference type="PANTHER" id="PTHR43532">
    <property type="entry name" value="GLUCOSE-1-PHOSPHATE THYMIDYLYLTRANSFERASE"/>
    <property type="match status" value="1"/>
</dbReference>
<dbReference type="EC" id="2.7.7.24" evidence="3 9"/>
<keyword evidence="7 9" id="KW-0460">Magnesium</keyword>
<dbReference type="InterPro" id="IPR029044">
    <property type="entry name" value="Nucleotide-diphossugar_trans"/>
</dbReference>
<evidence type="ECO:0000256" key="8">
    <source>
        <dbReference type="ARBA" id="ARBA00049336"/>
    </source>
</evidence>
<dbReference type="SUPFAM" id="SSF53448">
    <property type="entry name" value="Nucleotide-diphospho-sugar transferases"/>
    <property type="match status" value="1"/>
</dbReference>
<proteinExistence type="inferred from homology"/>
<keyword evidence="6 9" id="KW-0479">Metal-binding</keyword>
<keyword evidence="5 9" id="KW-0548">Nucleotidyltransferase</keyword>